<evidence type="ECO:0000259" key="3">
    <source>
        <dbReference type="Pfam" id="PF25973"/>
    </source>
</evidence>
<dbReference type="GO" id="GO:0015562">
    <property type="term" value="F:efflux transmembrane transporter activity"/>
    <property type="evidence" value="ECO:0007669"/>
    <property type="project" value="TreeGrafter"/>
</dbReference>
<dbReference type="EMBL" id="CACVAY010000015">
    <property type="protein sequence ID" value="CAA6803647.1"/>
    <property type="molecule type" value="Genomic_DNA"/>
</dbReference>
<proteinExistence type="inferred from homology"/>
<dbReference type="InterPro" id="IPR058647">
    <property type="entry name" value="BSH_CzcB-like"/>
</dbReference>
<gene>
    <name evidence="4" type="ORF">HELGO_WM11250</name>
</gene>
<reference evidence="4" key="1">
    <citation type="submission" date="2020-01" db="EMBL/GenBank/DDBJ databases">
        <authorList>
            <person name="Meier V. D."/>
            <person name="Meier V D."/>
        </authorList>
    </citation>
    <scope>NUCLEOTIDE SEQUENCE</scope>
    <source>
        <strain evidence="4">HLG_WM_MAG_07</strain>
    </source>
</reference>
<feature type="coiled-coil region" evidence="2">
    <location>
        <begin position="112"/>
        <end position="141"/>
    </location>
</feature>
<organism evidence="4">
    <name type="scientific">uncultured Thiotrichaceae bacterium</name>
    <dbReference type="NCBI Taxonomy" id="298394"/>
    <lineage>
        <taxon>Bacteria</taxon>
        <taxon>Pseudomonadati</taxon>
        <taxon>Pseudomonadota</taxon>
        <taxon>Gammaproteobacteria</taxon>
        <taxon>Thiotrichales</taxon>
        <taxon>Thiotrichaceae</taxon>
        <taxon>environmental samples</taxon>
    </lineage>
</organism>
<dbReference type="InterPro" id="IPR006143">
    <property type="entry name" value="RND_pump_MFP"/>
</dbReference>
<accession>A0A6S6SE56</accession>
<dbReference type="Pfam" id="PF25973">
    <property type="entry name" value="BSH_CzcB"/>
    <property type="match status" value="1"/>
</dbReference>
<evidence type="ECO:0000313" key="4">
    <source>
        <dbReference type="EMBL" id="CAA6803647.1"/>
    </source>
</evidence>
<keyword evidence="2" id="KW-0175">Coiled coil</keyword>
<protein>
    <submittedName>
        <fullName evidence="4">Secretion protein HlyD family protein</fullName>
    </submittedName>
</protein>
<sequence length="257" mass="28295">MAIRKILSTIVILLTLSNYAFAVNVKGRLEWVNKIEMRVLESGVVEKVTVNPGDRIKKGQLLLRMDQRETAAKLLQANAQIAKADIGLADAIRALERTQELFDRGLIAEEEMKDAELILSAAEADQQAAKANQAAAQVSHERTELRSPFNGIVISRNTFTGDVIYKTLQQTPLISIAQNQQMLARVLLTAGVIQKYKKGQVAKVAIRGKNYTGKIHSLGVEPVRIDMNGAVYELDVIFNNTSHALLRPAESVLVSLP</sequence>
<dbReference type="Gene3D" id="2.40.50.100">
    <property type="match status" value="1"/>
</dbReference>
<dbReference type="Gene3D" id="1.10.287.470">
    <property type="entry name" value="Helix hairpin bin"/>
    <property type="match status" value="1"/>
</dbReference>
<feature type="domain" description="CzcB-like barrel-sandwich hybrid" evidence="3">
    <location>
        <begin position="42"/>
        <end position="166"/>
    </location>
</feature>
<dbReference type="GO" id="GO:1990281">
    <property type="term" value="C:efflux pump complex"/>
    <property type="evidence" value="ECO:0007669"/>
    <property type="project" value="TreeGrafter"/>
</dbReference>
<evidence type="ECO:0000256" key="1">
    <source>
        <dbReference type="ARBA" id="ARBA00009477"/>
    </source>
</evidence>
<dbReference type="PRINTS" id="PR01490">
    <property type="entry name" value="RTXTOXIND"/>
</dbReference>
<dbReference type="PANTHER" id="PTHR30469">
    <property type="entry name" value="MULTIDRUG RESISTANCE PROTEIN MDTA"/>
    <property type="match status" value="1"/>
</dbReference>
<comment type="similarity">
    <text evidence="1">Belongs to the membrane fusion protein (MFP) (TC 8.A.1) family.</text>
</comment>
<dbReference type="NCBIfam" id="TIGR01730">
    <property type="entry name" value="RND_mfp"/>
    <property type="match status" value="1"/>
</dbReference>
<evidence type="ECO:0000256" key="2">
    <source>
        <dbReference type="SAM" id="Coils"/>
    </source>
</evidence>
<name>A0A6S6SE56_9GAMM</name>
<dbReference type="SUPFAM" id="SSF111369">
    <property type="entry name" value="HlyD-like secretion proteins"/>
    <property type="match status" value="1"/>
</dbReference>
<dbReference type="Gene3D" id="2.40.30.170">
    <property type="match status" value="1"/>
</dbReference>
<dbReference type="AlphaFoldDB" id="A0A6S6SE56"/>